<feature type="non-terminal residue" evidence="1">
    <location>
        <position position="102"/>
    </location>
</feature>
<comment type="caution">
    <text evidence="1">The sequence shown here is derived from an EMBL/GenBank/DDBJ whole genome shotgun (WGS) entry which is preliminary data.</text>
</comment>
<proteinExistence type="predicted"/>
<reference evidence="1" key="1">
    <citation type="journal article" date="2019" name="Sci. Rep.">
        <title>Draft genome of Tanacetum cinerariifolium, the natural source of mosquito coil.</title>
        <authorList>
            <person name="Yamashiro T."/>
            <person name="Shiraishi A."/>
            <person name="Satake H."/>
            <person name="Nakayama K."/>
        </authorList>
    </citation>
    <scope>NUCLEOTIDE SEQUENCE</scope>
</reference>
<sequence>GLAGYLVAGGIELKLFKRAGFEADQQQRIAPAGHGGVVVVSEAGHGQRGRVGGQWLAHVVGGAESLLGGQVAKALHGGPAIVAARLQEVEFIIVVGTVLRAV</sequence>
<dbReference type="AlphaFoldDB" id="A0A699X9E2"/>
<evidence type="ECO:0000313" key="1">
    <source>
        <dbReference type="EMBL" id="GFD53441.1"/>
    </source>
</evidence>
<protein>
    <submittedName>
        <fullName evidence="1">Uncharacterized protein</fullName>
    </submittedName>
</protein>
<feature type="non-terminal residue" evidence="1">
    <location>
        <position position="1"/>
    </location>
</feature>
<dbReference type="EMBL" id="BKCJ011794302">
    <property type="protein sequence ID" value="GFD53441.1"/>
    <property type="molecule type" value="Genomic_DNA"/>
</dbReference>
<organism evidence="1">
    <name type="scientific">Tanacetum cinerariifolium</name>
    <name type="common">Dalmatian daisy</name>
    <name type="synonym">Chrysanthemum cinerariifolium</name>
    <dbReference type="NCBI Taxonomy" id="118510"/>
    <lineage>
        <taxon>Eukaryota</taxon>
        <taxon>Viridiplantae</taxon>
        <taxon>Streptophyta</taxon>
        <taxon>Embryophyta</taxon>
        <taxon>Tracheophyta</taxon>
        <taxon>Spermatophyta</taxon>
        <taxon>Magnoliopsida</taxon>
        <taxon>eudicotyledons</taxon>
        <taxon>Gunneridae</taxon>
        <taxon>Pentapetalae</taxon>
        <taxon>asterids</taxon>
        <taxon>campanulids</taxon>
        <taxon>Asterales</taxon>
        <taxon>Asteraceae</taxon>
        <taxon>Asteroideae</taxon>
        <taxon>Anthemideae</taxon>
        <taxon>Anthemidinae</taxon>
        <taxon>Tanacetum</taxon>
    </lineage>
</organism>
<accession>A0A699X9E2</accession>
<name>A0A699X9E2_TANCI</name>
<gene>
    <name evidence="1" type="ORF">Tci_925410</name>
</gene>